<evidence type="ECO:0000256" key="18">
    <source>
        <dbReference type="SAM" id="MobiDB-lite"/>
    </source>
</evidence>
<dbReference type="GO" id="GO:0097503">
    <property type="term" value="P:sialylation"/>
    <property type="evidence" value="ECO:0007669"/>
    <property type="project" value="TreeGrafter"/>
</dbReference>
<evidence type="ECO:0000256" key="11">
    <source>
        <dbReference type="ARBA" id="ARBA00023157"/>
    </source>
</evidence>
<dbReference type="GO" id="GO:0032580">
    <property type="term" value="C:Golgi cisterna membrane"/>
    <property type="evidence" value="ECO:0007669"/>
    <property type="project" value="UniProtKB-SubCell"/>
</dbReference>
<accession>A0AAE0BK48</accession>
<evidence type="ECO:0000256" key="17">
    <source>
        <dbReference type="ARBA" id="ARBA00034329"/>
    </source>
</evidence>
<dbReference type="EMBL" id="LGRX02034617">
    <property type="protein sequence ID" value="KAK3237378.1"/>
    <property type="molecule type" value="Genomic_DNA"/>
</dbReference>
<evidence type="ECO:0000256" key="8">
    <source>
        <dbReference type="ARBA" id="ARBA00022989"/>
    </source>
</evidence>
<feature type="region of interest" description="Disordered" evidence="18">
    <location>
        <begin position="92"/>
        <end position="156"/>
    </location>
</feature>
<dbReference type="Gene3D" id="3.90.1480.20">
    <property type="entry name" value="Glycosyl transferase family 29"/>
    <property type="match status" value="1"/>
</dbReference>
<evidence type="ECO:0000256" key="2">
    <source>
        <dbReference type="ARBA" id="ARBA00006003"/>
    </source>
</evidence>
<keyword evidence="8" id="KW-1133">Transmembrane helix</keyword>
<gene>
    <name evidence="19" type="ORF">CYMTET_52543</name>
</gene>
<evidence type="ECO:0000256" key="16">
    <source>
        <dbReference type="ARBA" id="ARBA00034249"/>
    </source>
</evidence>
<keyword evidence="5" id="KW-0808">Transferase</keyword>
<comment type="catalytic activity">
    <reaction evidence="16">
        <text>a beta-D-galactoside + CMP-N-acetyl-beta-neuraminate = an N-acetyl-alpha-neuraminyl-(2-&gt;6)-beta-D-galactosyl derivative + CMP + H(+)</text>
        <dbReference type="Rhea" id="RHEA:52104"/>
        <dbReference type="ChEBI" id="CHEBI:15378"/>
        <dbReference type="ChEBI" id="CHEBI:28034"/>
        <dbReference type="ChEBI" id="CHEBI:57812"/>
        <dbReference type="ChEBI" id="CHEBI:60377"/>
        <dbReference type="ChEBI" id="CHEBI:136398"/>
        <dbReference type="EC" id="2.4.3.1"/>
    </reaction>
</comment>
<keyword evidence="6" id="KW-0812">Transmembrane</keyword>
<comment type="caution">
    <text evidence="19">The sequence shown here is derived from an EMBL/GenBank/DDBJ whole genome shotgun (WGS) entry which is preliminary data.</text>
</comment>
<evidence type="ECO:0000256" key="9">
    <source>
        <dbReference type="ARBA" id="ARBA00023034"/>
    </source>
</evidence>
<evidence type="ECO:0000313" key="20">
    <source>
        <dbReference type="Proteomes" id="UP001190700"/>
    </source>
</evidence>
<evidence type="ECO:0000256" key="15">
    <source>
        <dbReference type="ARBA" id="ARBA00032076"/>
    </source>
</evidence>
<evidence type="ECO:0000256" key="12">
    <source>
        <dbReference type="ARBA" id="ARBA00023180"/>
    </source>
</evidence>
<dbReference type="Pfam" id="PF00777">
    <property type="entry name" value="Glyco_transf_29"/>
    <property type="match status" value="1"/>
</dbReference>
<keyword evidence="4" id="KW-0328">Glycosyltransferase</keyword>
<comment type="subcellular location">
    <subcellularLocation>
        <location evidence="1">Golgi apparatus</location>
        <location evidence="1">Golgi stack membrane</location>
        <topology evidence="1">Single-pass type II membrane protein</topology>
    </subcellularLocation>
</comment>
<keyword evidence="7" id="KW-0735">Signal-anchor</keyword>
<evidence type="ECO:0000256" key="3">
    <source>
        <dbReference type="ARBA" id="ARBA00020782"/>
    </source>
</evidence>
<dbReference type="EC" id="2.4.3.1" evidence="17"/>
<evidence type="ECO:0000256" key="6">
    <source>
        <dbReference type="ARBA" id="ARBA00022692"/>
    </source>
</evidence>
<keyword evidence="11" id="KW-1015">Disulfide bond</keyword>
<dbReference type="PANTHER" id="PTHR46059">
    <property type="entry name" value="BETA-GALACTOSIDE ALPHA-2,6-SIALYLTRANSFERASE"/>
    <property type="match status" value="1"/>
</dbReference>
<keyword evidence="20" id="KW-1185">Reference proteome</keyword>
<dbReference type="InterPro" id="IPR001675">
    <property type="entry name" value="Glyco_trans_29"/>
</dbReference>
<dbReference type="Proteomes" id="UP001190700">
    <property type="component" value="Unassembled WGS sequence"/>
</dbReference>
<keyword evidence="10" id="KW-0472">Membrane</keyword>
<feature type="compositionally biased region" description="Acidic residues" evidence="18">
    <location>
        <begin position="147"/>
        <end position="156"/>
    </location>
</feature>
<dbReference type="InterPro" id="IPR038578">
    <property type="entry name" value="GT29-like_sf"/>
</dbReference>
<evidence type="ECO:0000256" key="14">
    <source>
        <dbReference type="ARBA" id="ARBA00030509"/>
    </source>
</evidence>
<proteinExistence type="inferred from homology"/>
<evidence type="ECO:0000256" key="10">
    <source>
        <dbReference type="ARBA" id="ARBA00023136"/>
    </source>
</evidence>
<evidence type="ECO:0000256" key="13">
    <source>
        <dbReference type="ARBA" id="ARBA00030410"/>
    </source>
</evidence>
<name>A0AAE0BK48_9CHLO</name>
<protein>
    <recommendedName>
        <fullName evidence="3">Beta-galactoside alpha-2,6-sialyltransferase 2</fullName>
        <ecNumber evidence="17">2.4.3.1</ecNumber>
    </recommendedName>
    <alternativeName>
        <fullName evidence="14">CMP-N-acetylneuraminate-beta-galactosamide-alpha-2,6-sialyltransferase 2</fullName>
    </alternativeName>
    <alternativeName>
        <fullName evidence="13">ST6Gal II</fullName>
    </alternativeName>
    <alternativeName>
        <fullName evidence="15">Sialyltransferase 2</fullName>
    </alternativeName>
</protein>
<evidence type="ECO:0000256" key="5">
    <source>
        <dbReference type="ARBA" id="ARBA00022679"/>
    </source>
</evidence>
<dbReference type="GO" id="GO:0003835">
    <property type="term" value="F:beta-galactoside alpha-2,6-sialyltransferase activity"/>
    <property type="evidence" value="ECO:0007669"/>
    <property type="project" value="UniProtKB-EC"/>
</dbReference>
<sequence length="398" mass="44456">MPPRRLLKKTLPSANSPIRYIVYTALAILLVVSFYVKPKTSYTPGVSGIVQQTHPTGAEVHATMLQRPADELNANVRRADHSQQSDLLATADHVSSQQEAPLKRPEAAGQDPFEEMHTRSDHARDEAGGVEAANGVGEGRMVSEETMPGDELDDEQDGHFAASAQHVHDGEQAGALDAHSVKETVFGGRMNYSEVLAELYIPRTPTWPQAEVHRLVINRQSPFNKYDRHVKGPAPWMPATDLHVRYGTCAVVGNGGSLLKSRYGEAIDAHDAVFRFNDGPTAGFEDYVGHKTTYRFINNNWSRIWLRKRPKGLSNATGEEERPEEAAWVGRRRMGRRGMKEMRHVVLGRVHDNPAMGVKEVWLGKLLGELLLRLLDKLLLRLLGELLLRLLGELLLWR</sequence>
<keyword evidence="9" id="KW-0333">Golgi apparatus</keyword>
<feature type="compositionally biased region" description="Basic and acidic residues" evidence="18">
    <location>
        <begin position="114"/>
        <end position="127"/>
    </location>
</feature>
<dbReference type="PANTHER" id="PTHR46059:SF3">
    <property type="entry name" value="BETA-GALACTOSIDE ALPHA-2,6-SIALYLTRANSFERASE 2"/>
    <property type="match status" value="1"/>
</dbReference>
<evidence type="ECO:0000313" key="19">
    <source>
        <dbReference type="EMBL" id="KAK3237378.1"/>
    </source>
</evidence>
<comment type="similarity">
    <text evidence="2">Belongs to the glycosyltransferase 29 family.</text>
</comment>
<keyword evidence="12" id="KW-0325">Glycoprotein</keyword>
<dbReference type="AlphaFoldDB" id="A0AAE0BK48"/>
<reference evidence="19 20" key="1">
    <citation type="journal article" date="2015" name="Genome Biol. Evol.">
        <title>Comparative Genomics of a Bacterivorous Green Alga Reveals Evolutionary Causalities and Consequences of Phago-Mixotrophic Mode of Nutrition.</title>
        <authorList>
            <person name="Burns J.A."/>
            <person name="Paasch A."/>
            <person name="Narechania A."/>
            <person name="Kim E."/>
        </authorList>
    </citation>
    <scope>NUCLEOTIDE SEQUENCE [LARGE SCALE GENOMIC DNA]</scope>
    <source>
        <strain evidence="19 20">PLY_AMNH</strain>
    </source>
</reference>
<evidence type="ECO:0000256" key="7">
    <source>
        <dbReference type="ARBA" id="ARBA00022968"/>
    </source>
</evidence>
<organism evidence="19 20">
    <name type="scientific">Cymbomonas tetramitiformis</name>
    <dbReference type="NCBI Taxonomy" id="36881"/>
    <lineage>
        <taxon>Eukaryota</taxon>
        <taxon>Viridiplantae</taxon>
        <taxon>Chlorophyta</taxon>
        <taxon>Pyramimonadophyceae</taxon>
        <taxon>Pyramimonadales</taxon>
        <taxon>Pyramimonadaceae</taxon>
        <taxon>Cymbomonas</taxon>
    </lineage>
</organism>
<evidence type="ECO:0000256" key="4">
    <source>
        <dbReference type="ARBA" id="ARBA00022676"/>
    </source>
</evidence>
<evidence type="ECO:0000256" key="1">
    <source>
        <dbReference type="ARBA" id="ARBA00004447"/>
    </source>
</evidence>